<accession>A0AAV9FCI7</accession>
<dbReference type="PANTHER" id="PTHR47461:SF1">
    <property type="entry name" value="PHYTOLONGIN PHYL1.2"/>
    <property type="match status" value="1"/>
</dbReference>
<dbReference type="Gene3D" id="3.30.450.50">
    <property type="entry name" value="Longin domain"/>
    <property type="match status" value="1"/>
</dbReference>
<evidence type="ECO:0000313" key="4">
    <source>
        <dbReference type="Proteomes" id="UP001180020"/>
    </source>
</evidence>
<organism evidence="3 4">
    <name type="scientific">Acorus calamus</name>
    <name type="common">Sweet flag</name>
    <dbReference type="NCBI Taxonomy" id="4465"/>
    <lineage>
        <taxon>Eukaryota</taxon>
        <taxon>Viridiplantae</taxon>
        <taxon>Streptophyta</taxon>
        <taxon>Embryophyta</taxon>
        <taxon>Tracheophyta</taxon>
        <taxon>Spermatophyta</taxon>
        <taxon>Magnoliopsida</taxon>
        <taxon>Liliopsida</taxon>
        <taxon>Acoraceae</taxon>
        <taxon>Acorus</taxon>
    </lineage>
</organism>
<protein>
    <recommendedName>
        <fullName evidence="5">VAMP-like protein</fullName>
    </recommendedName>
</protein>
<dbReference type="GO" id="GO:0016020">
    <property type="term" value="C:membrane"/>
    <property type="evidence" value="ECO:0007669"/>
    <property type="project" value="InterPro"/>
</dbReference>
<feature type="transmembrane region" description="Helical" evidence="2">
    <location>
        <begin position="229"/>
        <end position="248"/>
    </location>
</feature>
<dbReference type="EMBL" id="JAUJYO010000002">
    <property type="protein sequence ID" value="KAK1323266.1"/>
    <property type="molecule type" value="Genomic_DNA"/>
</dbReference>
<feature type="compositionally biased region" description="Basic and acidic residues" evidence="1">
    <location>
        <begin position="161"/>
        <end position="185"/>
    </location>
</feature>
<evidence type="ECO:0000313" key="3">
    <source>
        <dbReference type="EMBL" id="KAK1323266.1"/>
    </source>
</evidence>
<reference evidence="3" key="2">
    <citation type="submission" date="2023-06" db="EMBL/GenBank/DDBJ databases">
        <authorList>
            <person name="Ma L."/>
            <person name="Liu K.-W."/>
            <person name="Li Z."/>
            <person name="Hsiao Y.-Y."/>
            <person name="Qi Y."/>
            <person name="Fu T."/>
            <person name="Tang G."/>
            <person name="Zhang D."/>
            <person name="Sun W.-H."/>
            <person name="Liu D.-K."/>
            <person name="Li Y."/>
            <person name="Chen G.-Z."/>
            <person name="Liu X.-D."/>
            <person name="Liao X.-Y."/>
            <person name="Jiang Y.-T."/>
            <person name="Yu X."/>
            <person name="Hao Y."/>
            <person name="Huang J."/>
            <person name="Zhao X.-W."/>
            <person name="Ke S."/>
            <person name="Chen Y.-Y."/>
            <person name="Wu W.-L."/>
            <person name="Hsu J.-L."/>
            <person name="Lin Y.-F."/>
            <person name="Huang M.-D."/>
            <person name="Li C.-Y."/>
            <person name="Huang L."/>
            <person name="Wang Z.-W."/>
            <person name="Zhao X."/>
            <person name="Zhong W.-Y."/>
            <person name="Peng D.-H."/>
            <person name="Ahmad S."/>
            <person name="Lan S."/>
            <person name="Zhang J.-S."/>
            <person name="Tsai W.-C."/>
            <person name="Van De Peer Y."/>
            <person name="Liu Z.-J."/>
        </authorList>
    </citation>
    <scope>NUCLEOTIDE SEQUENCE</scope>
    <source>
        <strain evidence="3">CP</strain>
        <tissue evidence="3">Leaves</tissue>
    </source>
</reference>
<dbReference type="AlphaFoldDB" id="A0AAV9FCI7"/>
<proteinExistence type="predicted"/>
<reference evidence="3" key="1">
    <citation type="journal article" date="2023" name="Nat. Commun.">
        <title>Diploid and tetraploid genomes of Acorus and the evolution of monocots.</title>
        <authorList>
            <person name="Ma L."/>
            <person name="Liu K.W."/>
            <person name="Li Z."/>
            <person name="Hsiao Y.Y."/>
            <person name="Qi Y."/>
            <person name="Fu T."/>
            <person name="Tang G.D."/>
            <person name="Zhang D."/>
            <person name="Sun W.H."/>
            <person name="Liu D.K."/>
            <person name="Li Y."/>
            <person name="Chen G.Z."/>
            <person name="Liu X.D."/>
            <person name="Liao X.Y."/>
            <person name="Jiang Y.T."/>
            <person name="Yu X."/>
            <person name="Hao Y."/>
            <person name="Huang J."/>
            <person name="Zhao X.W."/>
            <person name="Ke S."/>
            <person name="Chen Y.Y."/>
            <person name="Wu W.L."/>
            <person name="Hsu J.L."/>
            <person name="Lin Y.F."/>
            <person name="Huang M.D."/>
            <person name="Li C.Y."/>
            <person name="Huang L."/>
            <person name="Wang Z.W."/>
            <person name="Zhao X."/>
            <person name="Zhong W.Y."/>
            <person name="Peng D.H."/>
            <person name="Ahmad S."/>
            <person name="Lan S."/>
            <person name="Zhang J.S."/>
            <person name="Tsai W.C."/>
            <person name="Van de Peer Y."/>
            <person name="Liu Z.J."/>
        </authorList>
    </citation>
    <scope>NUCLEOTIDE SEQUENCE</scope>
    <source>
        <strain evidence="3">CP</strain>
    </source>
</reference>
<keyword evidence="4" id="KW-1185">Reference proteome</keyword>
<dbReference type="InterPro" id="IPR011012">
    <property type="entry name" value="Longin-like_dom_sf"/>
</dbReference>
<keyword evidence="2" id="KW-0812">Transmembrane</keyword>
<dbReference type="PANTHER" id="PTHR47461">
    <property type="entry name" value="PHYTOLONGIN PHYL1.2"/>
    <property type="match status" value="1"/>
</dbReference>
<keyword evidence="2" id="KW-0472">Membrane</keyword>
<sequence length="257" mass="28241">MTPIDHAVHYLSVSKGTRVLYERTTGSNREVDRLATLCLENAPPFHARYFHTASNRTFAFLMSDDHVYFAITDARLSNPEILKLLSHLRELFVRPPPWRGKSVDEELVPVIQRLITSLESVPRIGCEDRMADGGQESGNGSTDGAPLLGRPSKNERKKMKDRGMDAREGGSDERTVRIDVDHESHGANSGVGGGGGGSSAVISLQKSSSSTRVRAQQGARRVWWRQVQIIVAIDVVVCLLLFGVWLAVCKGFQCVSG</sequence>
<dbReference type="SUPFAM" id="SSF64356">
    <property type="entry name" value="SNARE-like"/>
    <property type="match status" value="1"/>
</dbReference>
<gene>
    <name evidence="3" type="ORF">QJS10_CPA02g00797</name>
</gene>
<evidence type="ECO:0000256" key="2">
    <source>
        <dbReference type="SAM" id="Phobius"/>
    </source>
</evidence>
<evidence type="ECO:0008006" key="5">
    <source>
        <dbReference type="Google" id="ProtNLM"/>
    </source>
</evidence>
<dbReference type="InterPro" id="IPR044783">
    <property type="entry name" value="PHYL"/>
</dbReference>
<dbReference type="Proteomes" id="UP001180020">
    <property type="component" value="Unassembled WGS sequence"/>
</dbReference>
<evidence type="ECO:0000256" key="1">
    <source>
        <dbReference type="SAM" id="MobiDB-lite"/>
    </source>
</evidence>
<name>A0AAV9FCI7_ACOCL</name>
<feature type="compositionally biased region" description="Gly residues" evidence="1">
    <location>
        <begin position="189"/>
        <end position="198"/>
    </location>
</feature>
<comment type="caution">
    <text evidence="3">The sequence shown here is derived from an EMBL/GenBank/DDBJ whole genome shotgun (WGS) entry which is preliminary data.</text>
</comment>
<feature type="region of interest" description="Disordered" evidence="1">
    <location>
        <begin position="127"/>
        <end position="207"/>
    </location>
</feature>
<keyword evidence="2" id="KW-1133">Transmembrane helix</keyword>